<keyword evidence="5" id="KW-0411">Iron-sulfur</keyword>
<evidence type="ECO:0008006" key="8">
    <source>
        <dbReference type="Google" id="ProtNLM"/>
    </source>
</evidence>
<keyword evidence="1" id="KW-0004">4Fe-4S</keyword>
<reference evidence="6 7" key="2">
    <citation type="journal article" date="2009" name="Proc. Natl. Acad. Sci. U.S.A.">
        <title>On the chimeric nature, thermophilic origin, and phylogenetic placement of the Thermotogales.</title>
        <authorList>
            <person name="Zhaxybayeva O."/>
            <person name="Swithers K.S."/>
            <person name="Lapierre P."/>
            <person name="Fournier G.P."/>
            <person name="Bickhart D.M."/>
            <person name="DeBoy R.T."/>
            <person name="Nelson K.E."/>
            <person name="Nesbo C.L."/>
            <person name="Doolittle W.F."/>
            <person name="Gogarten J.P."/>
            <person name="Noll K.M."/>
        </authorList>
    </citation>
    <scope>NUCLEOTIDE SEQUENCE [LARGE SCALE GENOMIC DNA]</scope>
    <source>
        <strain evidence="7">ATCC BAA-301 / DSM 14385 / NBRC 107922 / TMO</strain>
    </source>
</reference>
<dbReference type="Gene3D" id="3.50.50.60">
    <property type="entry name" value="FAD/NAD(P)-binding domain"/>
    <property type="match status" value="1"/>
</dbReference>
<dbReference type="STRING" id="416591.Tlet_1152"/>
<dbReference type="GO" id="GO:0046872">
    <property type="term" value="F:metal ion binding"/>
    <property type="evidence" value="ECO:0007669"/>
    <property type="project" value="UniProtKB-KW"/>
</dbReference>
<evidence type="ECO:0000256" key="2">
    <source>
        <dbReference type="ARBA" id="ARBA00022723"/>
    </source>
</evidence>
<dbReference type="AlphaFoldDB" id="A8F6D3"/>
<keyword evidence="3" id="KW-0560">Oxidoreductase</keyword>
<evidence type="ECO:0000256" key="5">
    <source>
        <dbReference type="ARBA" id="ARBA00023014"/>
    </source>
</evidence>
<dbReference type="GO" id="GO:0016491">
    <property type="term" value="F:oxidoreductase activity"/>
    <property type="evidence" value="ECO:0007669"/>
    <property type="project" value="UniProtKB-KW"/>
</dbReference>
<evidence type="ECO:0000313" key="7">
    <source>
        <dbReference type="Proteomes" id="UP000002016"/>
    </source>
</evidence>
<dbReference type="InterPro" id="IPR039650">
    <property type="entry name" value="HdrA-like"/>
</dbReference>
<gene>
    <name evidence="6" type="ordered locus">Tlet_1152</name>
</gene>
<dbReference type="InterPro" id="IPR036188">
    <property type="entry name" value="FAD/NAD-bd_sf"/>
</dbReference>
<accession>A8F6D3</accession>
<sequence length="441" mass="48914">MPDYDVIVVGGGIAGVCSAVAAKRMGVSVLLLEKDMALGGVLTNALVNPMMTFHSPLRQIAGAIAQEIVDRLVKIKGSYGHIKDPIGFVKTITPFEPEKLKTVLINMLHQENVDYLFGCLVSDVKTKNGTVTQIEVATMQKKINLNGKIYIDSTGDGNFCIKAGAPYVEGNNDRKRCQPMTLIMKLSRVNKKEIISYIQTNPEQFTLANSPDFSYLAVSGFFDHMKKLEKYNVRFKRDRLLFFEVPFREDEVFMNTTRYPGYAADPMELTRAQSCASLDIWNFLEFLNNEIPGFESAKLEQVGCTIGIRETSHIIGDYQLTIKDLLETRDFQDKIAIGAYPVDLHSPNSSGLKTIKIPYPGEYQIPLRSLFPQGLNNVLLSGRNISADHLAFSAIRTSPLAASIGLAAGICAAIAVRENCNIRDVRYQELQGEIKRMGGIL</sequence>
<proteinExistence type="predicted"/>
<keyword evidence="2" id="KW-0479">Metal-binding</keyword>
<protein>
    <recommendedName>
        <fullName evidence="8">FAD dependent oxidoreductase</fullName>
    </recommendedName>
</protein>
<dbReference type="SUPFAM" id="SSF51905">
    <property type="entry name" value="FAD/NAD(P)-binding domain"/>
    <property type="match status" value="1"/>
</dbReference>
<evidence type="ECO:0000313" key="6">
    <source>
        <dbReference type="EMBL" id="ABV33717.1"/>
    </source>
</evidence>
<name>A8F6D3_PSELT</name>
<dbReference type="eggNOG" id="COG0644">
    <property type="taxonomic scope" value="Bacteria"/>
</dbReference>
<dbReference type="GO" id="GO:0051539">
    <property type="term" value="F:4 iron, 4 sulfur cluster binding"/>
    <property type="evidence" value="ECO:0007669"/>
    <property type="project" value="UniProtKB-KW"/>
</dbReference>
<dbReference type="PANTHER" id="PTHR43498:SF1">
    <property type="entry name" value="COB--COM HETERODISULFIDE REDUCTASE IRON-SULFUR SUBUNIT A"/>
    <property type="match status" value="1"/>
</dbReference>
<reference evidence="6 7" key="1">
    <citation type="submission" date="2007-08" db="EMBL/GenBank/DDBJ databases">
        <title>Complete sequence of Thermotoga lettingae TMO.</title>
        <authorList>
            <consortium name="US DOE Joint Genome Institute"/>
            <person name="Copeland A."/>
            <person name="Lucas S."/>
            <person name="Lapidus A."/>
            <person name="Barry K."/>
            <person name="Glavina del Rio T."/>
            <person name="Dalin E."/>
            <person name="Tice H."/>
            <person name="Pitluck S."/>
            <person name="Foster B."/>
            <person name="Bruce D."/>
            <person name="Schmutz J."/>
            <person name="Larimer F."/>
            <person name="Land M."/>
            <person name="Hauser L."/>
            <person name="Kyrpides N."/>
            <person name="Mikhailova N."/>
            <person name="Nelson K."/>
            <person name="Gogarten J.P."/>
            <person name="Noll K."/>
            <person name="Richardson P."/>
        </authorList>
    </citation>
    <scope>NUCLEOTIDE SEQUENCE [LARGE SCALE GENOMIC DNA]</scope>
    <source>
        <strain evidence="7">ATCC BAA-301 / DSM 14385 / NBRC 107922 / TMO</strain>
    </source>
</reference>
<dbReference type="OrthoDB" id="9759982at2"/>
<evidence type="ECO:0000256" key="3">
    <source>
        <dbReference type="ARBA" id="ARBA00023002"/>
    </source>
</evidence>
<keyword evidence="7" id="KW-1185">Reference proteome</keyword>
<dbReference type="PANTHER" id="PTHR43498">
    <property type="entry name" value="FERREDOXIN:COB-COM HETERODISULFIDE REDUCTASE SUBUNIT A"/>
    <property type="match status" value="1"/>
</dbReference>
<dbReference type="HOGENOM" id="CLU_045820_0_0_0"/>
<dbReference type="EMBL" id="CP000812">
    <property type="protein sequence ID" value="ABV33717.1"/>
    <property type="molecule type" value="Genomic_DNA"/>
</dbReference>
<keyword evidence="4" id="KW-0408">Iron</keyword>
<evidence type="ECO:0000256" key="4">
    <source>
        <dbReference type="ARBA" id="ARBA00023004"/>
    </source>
</evidence>
<evidence type="ECO:0000256" key="1">
    <source>
        <dbReference type="ARBA" id="ARBA00022485"/>
    </source>
</evidence>
<dbReference type="KEGG" id="tle:Tlet_1152"/>
<dbReference type="Pfam" id="PF12831">
    <property type="entry name" value="FAD_oxidored"/>
    <property type="match status" value="1"/>
</dbReference>
<dbReference type="RefSeq" id="WP_012003198.1">
    <property type="nucleotide sequence ID" value="NC_009828.1"/>
</dbReference>
<organism evidence="6 7">
    <name type="scientific">Pseudothermotoga lettingae (strain ATCC BAA-301 / DSM 14385 / NBRC 107922 / TMO)</name>
    <name type="common">Thermotoga lettingae</name>
    <dbReference type="NCBI Taxonomy" id="416591"/>
    <lineage>
        <taxon>Bacteria</taxon>
        <taxon>Thermotogati</taxon>
        <taxon>Thermotogota</taxon>
        <taxon>Thermotogae</taxon>
        <taxon>Thermotogales</taxon>
        <taxon>Thermotogaceae</taxon>
        <taxon>Pseudothermotoga</taxon>
    </lineage>
</organism>
<dbReference type="Proteomes" id="UP000002016">
    <property type="component" value="Chromosome"/>
</dbReference>